<dbReference type="RefSeq" id="WP_174984167.1">
    <property type="nucleotide sequence ID" value="NZ_CABPSA010000001.1"/>
</dbReference>
<dbReference type="Gene3D" id="1.10.260.40">
    <property type="entry name" value="lambda repressor-like DNA-binding domains"/>
    <property type="match status" value="1"/>
</dbReference>
<sequence length="107" mass="12032">MKNVELGSGNVYADLDMPDGDEMHVKAQLVLIFTSEVKQREWSPQRAADVLGLPVHIYSEIVRGNFRAVDVMTILRGVTRLGHDIQIIVQHAKNPTQEGNIRVLQSR</sequence>
<protein>
    <submittedName>
        <fullName evidence="2">XRE family transcriptional regulator</fullName>
    </submittedName>
</protein>
<name>A0A5E4RH00_9BURK</name>
<accession>A0A5E4RH00</accession>
<dbReference type="Proteomes" id="UP000343335">
    <property type="component" value="Unassembled WGS sequence"/>
</dbReference>
<dbReference type="GO" id="GO:0003677">
    <property type="term" value="F:DNA binding"/>
    <property type="evidence" value="ECO:0007669"/>
    <property type="project" value="InterPro"/>
</dbReference>
<dbReference type="Pfam" id="PF13744">
    <property type="entry name" value="HTH_37"/>
    <property type="match status" value="1"/>
</dbReference>
<evidence type="ECO:0000313" key="3">
    <source>
        <dbReference type="Proteomes" id="UP000343335"/>
    </source>
</evidence>
<dbReference type="SUPFAM" id="SSF47413">
    <property type="entry name" value="lambda repressor-like DNA-binding domains"/>
    <property type="match status" value="1"/>
</dbReference>
<feature type="domain" description="HigA2-like helix-turn-helix" evidence="1">
    <location>
        <begin position="11"/>
        <end position="89"/>
    </location>
</feature>
<gene>
    <name evidence="2" type="ORF">PCO31010_00188</name>
</gene>
<reference evidence="2 3" key="1">
    <citation type="submission" date="2019-08" db="EMBL/GenBank/DDBJ databases">
        <authorList>
            <person name="Peeters C."/>
        </authorList>
    </citation>
    <scope>NUCLEOTIDE SEQUENCE [LARGE SCALE GENOMIC DNA]</scope>
    <source>
        <strain evidence="2 3">LMG 31010</strain>
    </source>
</reference>
<evidence type="ECO:0000313" key="2">
    <source>
        <dbReference type="EMBL" id="VVD62626.1"/>
    </source>
</evidence>
<organism evidence="2 3">
    <name type="scientific">Pandoraea commovens</name>
    <dbReference type="NCBI Taxonomy" id="2508289"/>
    <lineage>
        <taxon>Bacteria</taxon>
        <taxon>Pseudomonadati</taxon>
        <taxon>Pseudomonadota</taxon>
        <taxon>Betaproteobacteria</taxon>
        <taxon>Burkholderiales</taxon>
        <taxon>Burkholderiaceae</taxon>
        <taxon>Pandoraea</taxon>
    </lineage>
</organism>
<dbReference type="AlphaFoldDB" id="A0A5E4RH00"/>
<dbReference type="EMBL" id="CABPSA010000001">
    <property type="protein sequence ID" value="VVD62626.1"/>
    <property type="molecule type" value="Genomic_DNA"/>
</dbReference>
<evidence type="ECO:0000259" key="1">
    <source>
        <dbReference type="Pfam" id="PF13744"/>
    </source>
</evidence>
<dbReference type="InterPro" id="IPR010982">
    <property type="entry name" value="Lambda_DNA-bd_dom_sf"/>
</dbReference>
<proteinExistence type="predicted"/>
<dbReference type="InterPro" id="IPR039554">
    <property type="entry name" value="HigA2-like_HTH"/>
</dbReference>